<dbReference type="STRING" id="1169540.A0A0G4FHV4"/>
<evidence type="ECO:0000256" key="2">
    <source>
        <dbReference type="SAM" id="SignalP"/>
    </source>
</evidence>
<evidence type="ECO:0000313" key="5">
    <source>
        <dbReference type="Proteomes" id="UP000041254"/>
    </source>
</evidence>
<feature type="region of interest" description="Disordered" evidence="1">
    <location>
        <begin position="243"/>
        <end position="272"/>
    </location>
</feature>
<gene>
    <name evidence="4" type="ORF">Vbra_15485</name>
</gene>
<evidence type="ECO:0000259" key="3">
    <source>
        <dbReference type="PROSITE" id="PS50076"/>
    </source>
</evidence>
<keyword evidence="5" id="KW-1185">Reference proteome</keyword>
<feature type="chain" id="PRO_5005188818" description="J domain-containing protein" evidence="2">
    <location>
        <begin position="28"/>
        <end position="363"/>
    </location>
</feature>
<protein>
    <recommendedName>
        <fullName evidence="3">J domain-containing protein</fullName>
    </recommendedName>
</protein>
<dbReference type="OrthoDB" id="10250354at2759"/>
<dbReference type="GO" id="GO:0051082">
    <property type="term" value="F:unfolded protein binding"/>
    <property type="evidence" value="ECO:0007669"/>
    <property type="project" value="TreeGrafter"/>
</dbReference>
<dbReference type="PRINTS" id="PR00625">
    <property type="entry name" value="JDOMAIN"/>
</dbReference>
<dbReference type="PANTHER" id="PTHR43948">
    <property type="entry name" value="DNAJ HOMOLOG SUBFAMILY B"/>
    <property type="match status" value="1"/>
</dbReference>
<name>A0A0G4FHV4_VITBC</name>
<dbReference type="Proteomes" id="UP000041254">
    <property type="component" value="Unassembled WGS sequence"/>
</dbReference>
<dbReference type="InParanoid" id="A0A0G4FHV4"/>
<dbReference type="InterPro" id="IPR036869">
    <property type="entry name" value="J_dom_sf"/>
</dbReference>
<proteinExistence type="predicted"/>
<dbReference type="CDD" id="cd06257">
    <property type="entry name" value="DnaJ"/>
    <property type="match status" value="1"/>
</dbReference>
<feature type="signal peptide" evidence="2">
    <location>
        <begin position="1"/>
        <end position="27"/>
    </location>
</feature>
<dbReference type="PANTHER" id="PTHR43948:SF10">
    <property type="entry name" value="MRJ, ISOFORM E"/>
    <property type="match status" value="1"/>
</dbReference>
<dbReference type="GO" id="GO:0051087">
    <property type="term" value="F:protein-folding chaperone binding"/>
    <property type="evidence" value="ECO:0007669"/>
    <property type="project" value="TreeGrafter"/>
</dbReference>
<dbReference type="InterPro" id="IPR001623">
    <property type="entry name" value="DnaJ_domain"/>
</dbReference>
<dbReference type="SUPFAM" id="SSF46565">
    <property type="entry name" value="Chaperone J-domain"/>
    <property type="match status" value="1"/>
</dbReference>
<dbReference type="Gene3D" id="1.10.287.110">
    <property type="entry name" value="DnaJ domain"/>
    <property type="match status" value="1"/>
</dbReference>
<reference evidence="4 5" key="1">
    <citation type="submission" date="2014-11" db="EMBL/GenBank/DDBJ databases">
        <authorList>
            <person name="Zhu J."/>
            <person name="Qi W."/>
            <person name="Song R."/>
        </authorList>
    </citation>
    <scope>NUCLEOTIDE SEQUENCE [LARGE SCALE GENOMIC DNA]</scope>
</reference>
<dbReference type="AlphaFoldDB" id="A0A0G4FHV4"/>
<dbReference type="PROSITE" id="PS50076">
    <property type="entry name" value="DNAJ_2"/>
    <property type="match status" value="1"/>
</dbReference>
<dbReference type="VEuPathDB" id="CryptoDB:Vbra_15485"/>
<dbReference type="SMART" id="SM00271">
    <property type="entry name" value="DnaJ"/>
    <property type="match status" value="1"/>
</dbReference>
<evidence type="ECO:0000313" key="4">
    <source>
        <dbReference type="EMBL" id="CEM12896.1"/>
    </source>
</evidence>
<sequence length="363" mass="39560">MVPAAALFDIPLLLMVCVLCLLSGTESREVQTLTSCSELQEWASGNSSRPRTLYDVLGVTTNATQEDIKKAYRQKALVCHPDKNPLANRTAAEETFLWILTAYDILSDDAKRAKYDQEWLQDRQGAVDGGGVGGDYYGDEWEVWAVEVTDVYVVADTNEAMQMDEALALFAAIFGQGLAHMFGNGLSVDEYISIDIIEYDDTLAVPQNTSQQSVVSPSSDPVGLHSVLQRLISDFGSSSSSSVGFLSPRQLPSPPPPDHRQSEPLSPTGGDVLSTMTSTRLINGHNITETREMLKDGTRRVRQEQAKAYVDGLGSVVNVYEVGGGKSEGRETLTLLEVYPNGTEAVREVYDMGALVMRLQIGP</sequence>
<accession>A0A0G4FHV4</accession>
<dbReference type="GO" id="GO:0044183">
    <property type="term" value="F:protein folding chaperone"/>
    <property type="evidence" value="ECO:0007669"/>
    <property type="project" value="TreeGrafter"/>
</dbReference>
<dbReference type="GO" id="GO:0005737">
    <property type="term" value="C:cytoplasm"/>
    <property type="evidence" value="ECO:0007669"/>
    <property type="project" value="TreeGrafter"/>
</dbReference>
<dbReference type="Pfam" id="PF00226">
    <property type="entry name" value="DnaJ"/>
    <property type="match status" value="1"/>
</dbReference>
<evidence type="ECO:0000256" key="1">
    <source>
        <dbReference type="SAM" id="MobiDB-lite"/>
    </source>
</evidence>
<organism evidence="4 5">
    <name type="scientific">Vitrella brassicaformis (strain CCMP3155)</name>
    <dbReference type="NCBI Taxonomy" id="1169540"/>
    <lineage>
        <taxon>Eukaryota</taxon>
        <taxon>Sar</taxon>
        <taxon>Alveolata</taxon>
        <taxon>Colpodellida</taxon>
        <taxon>Vitrellaceae</taxon>
        <taxon>Vitrella</taxon>
    </lineage>
</organism>
<dbReference type="EMBL" id="CDMY01000438">
    <property type="protein sequence ID" value="CEM12896.1"/>
    <property type="molecule type" value="Genomic_DNA"/>
</dbReference>
<keyword evidence="2" id="KW-0732">Signal</keyword>
<feature type="domain" description="J" evidence="3">
    <location>
        <begin position="52"/>
        <end position="119"/>
    </location>
</feature>